<proteinExistence type="predicted"/>
<evidence type="ECO:0000256" key="1">
    <source>
        <dbReference type="SAM" id="MobiDB-lite"/>
    </source>
</evidence>
<feature type="region of interest" description="Disordered" evidence="1">
    <location>
        <begin position="1"/>
        <end position="56"/>
    </location>
</feature>
<protein>
    <submittedName>
        <fullName evidence="2">Sporulation-specific protein 22</fullName>
    </submittedName>
</protein>
<keyword evidence="3" id="KW-1185">Reference proteome</keyword>
<dbReference type="Proteomes" id="UP001152130">
    <property type="component" value="Unassembled WGS sequence"/>
</dbReference>
<evidence type="ECO:0000313" key="2">
    <source>
        <dbReference type="EMBL" id="KAJ4014974.1"/>
    </source>
</evidence>
<feature type="compositionally biased region" description="Polar residues" evidence="1">
    <location>
        <begin position="32"/>
        <end position="42"/>
    </location>
</feature>
<dbReference type="EMBL" id="JAPDHF010000007">
    <property type="protein sequence ID" value="KAJ4014974.1"/>
    <property type="molecule type" value="Genomic_DNA"/>
</dbReference>
<organism evidence="2 3">
    <name type="scientific">Fusarium irregulare</name>
    <dbReference type="NCBI Taxonomy" id="2494466"/>
    <lineage>
        <taxon>Eukaryota</taxon>
        <taxon>Fungi</taxon>
        <taxon>Dikarya</taxon>
        <taxon>Ascomycota</taxon>
        <taxon>Pezizomycotina</taxon>
        <taxon>Sordariomycetes</taxon>
        <taxon>Hypocreomycetidae</taxon>
        <taxon>Hypocreales</taxon>
        <taxon>Nectriaceae</taxon>
        <taxon>Fusarium</taxon>
        <taxon>Fusarium incarnatum-equiseti species complex</taxon>
    </lineage>
</organism>
<comment type="caution">
    <text evidence="2">The sequence shown here is derived from an EMBL/GenBank/DDBJ whole genome shotgun (WGS) entry which is preliminary data.</text>
</comment>
<feature type="compositionally biased region" description="Basic and acidic residues" evidence="1">
    <location>
        <begin position="13"/>
        <end position="31"/>
    </location>
</feature>
<dbReference type="AlphaFoldDB" id="A0A9W8PQY8"/>
<sequence length="87" mass="9325">MSDRNAATAGKSAKQEAAKGDDGKAVSRDKSTNTAASGNQKTPAKKRRKVNHGYDQSIRQTANMLTPNPGNKAYHGAYIHVRQETLG</sequence>
<reference evidence="2" key="1">
    <citation type="submission" date="2022-10" db="EMBL/GenBank/DDBJ databases">
        <title>Fusarium specimens isolated from Avocado Roots.</title>
        <authorList>
            <person name="Stajich J."/>
            <person name="Roper C."/>
            <person name="Heimlech-Rivalta G."/>
        </authorList>
    </citation>
    <scope>NUCLEOTIDE SEQUENCE</scope>
    <source>
        <strain evidence="2">CF00143</strain>
    </source>
</reference>
<evidence type="ECO:0000313" key="3">
    <source>
        <dbReference type="Proteomes" id="UP001152130"/>
    </source>
</evidence>
<name>A0A9W8PQY8_9HYPO</name>
<gene>
    <name evidence="2" type="primary">SPO22_1</name>
    <name evidence="2" type="ORF">NW766_005296</name>
</gene>
<accession>A0A9W8PQY8</accession>